<evidence type="ECO:0000256" key="5">
    <source>
        <dbReference type="ARBA" id="ARBA00022723"/>
    </source>
</evidence>
<dbReference type="Gene3D" id="1.10.760.10">
    <property type="entry name" value="Cytochrome c-like domain"/>
    <property type="match status" value="1"/>
</dbReference>
<dbReference type="InterPro" id="IPR009056">
    <property type="entry name" value="Cyt_c-like_dom"/>
</dbReference>
<feature type="transmembrane region" description="Helical" evidence="10">
    <location>
        <begin position="223"/>
        <end position="242"/>
    </location>
</feature>
<evidence type="ECO:0000256" key="6">
    <source>
        <dbReference type="ARBA" id="ARBA00022989"/>
    </source>
</evidence>
<evidence type="ECO:0000256" key="3">
    <source>
        <dbReference type="ARBA" id="ARBA00022617"/>
    </source>
</evidence>
<dbReference type="OrthoDB" id="5514238at2"/>
<dbReference type="InterPro" id="IPR008457">
    <property type="entry name" value="Cu-R_CopD_dom"/>
</dbReference>
<dbReference type="EMBL" id="CP046052">
    <property type="protein sequence ID" value="QGM45334.1"/>
    <property type="molecule type" value="Genomic_DNA"/>
</dbReference>
<dbReference type="RefSeq" id="WP_136495617.1">
    <property type="nucleotide sequence ID" value="NZ_CP046052.1"/>
</dbReference>
<feature type="transmembrane region" description="Helical" evidence="10">
    <location>
        <begin position="38"/>
        <end position="61"/>
    </location>
</feature>
<dbReference type="Pfam" id="PF05425">
    <property type="entry name" value="CopD"/>
    <property type="match status" value="1"/>
</dbReference>
<evidence type="ECO:0000259" key="11">
    <source>
        <dbReference type="PROSITE" id="PS51007"/>
    </source>
</evidence>
<dbReference type="PANTHER" id="PTHR34820:SF4">
    <property type="entry name" value="INNER MEMBRANE PROTEIN YEBZ"/>
    <property type="match status" value="1"/>
</dbReference>
<feature type="transmembrane region" description="Helical" evidence="10">
    <location>
        <begin position="6"/>
        <end position="26"/>
    </location>
</feature>
<dbReference type="GO" id="GO:0009055">
    <property type="term" value="F:electron transfer activity"/>
    <property type="evidence" value="ECO:0007669"/>
    <property type="project" value="InterPro"/>
</dbReference>
<dbReference type="PANTHER" id="PTHR34820">
    <property type="entry name" value="INNER MEMBRANE PROTEIN YEBZ"/>
    <property type="match status" value="1"/>
</dbReference>
<dbReference type="GO" id="GO:0046872">
    <property type="term" value="F:metal ion binding"/>
    <property type="evidence" value="ECO:0007669"/>
    <property type="project" value="UniProtKB-KW"/>
</dbReference>
<evidence type="ECO:0000256" key="4">
    <source>
        <dbReference type="ARBA" id="ARBA00022692"/>
    </source>
</evidence>
<dbReference type="Pfam" id="PF00034">
    <property type="entry name" value="Cytochrom_C"/>
    <property type="match status" value="1"/>
</dbReference>
<keyword evidence="3 9" id="KW-0349">Heme</keyword>
<dbReference type="AlphaFoldDB" id="A0A6B8KAK1"/>
<proteinExistence type="predicted"/>
<feature type="transmembrane region" description="Helical" evidence="10">
    <location>
        <begin position="81"/>
        <end position="105"/>
    </location>
</feature>
<gene>
    <name evidence="12" type="ORF">H2LOC_006280</name>
</gene>
<evidence type="ECO:0000256" key="9">
    <source>
        <dbReference type="PROSITE-ProRule" id="PRU00433"/>
    </source>
</evidence>
<dbReference type="GO" id="GO:0005886">
    <property type="term" value="C:plasma membrane"/>
    <property type="evidence" value="ECO:0007669"/>
    <property type="project" value="UniProtKB-SubCell"/>
</dbReference>
<dbReference type="Proteomes" id="UP000309061">
    <property type="component" value="Chromosome"/>
</dbReference>
<evidence type="ECO:0000256" key="8">
    <source>
        <dbReference type="ARBA" id="ARBA00023136"/>
    </source>
</evidence>
<feature type="transmembrane region" description="Helical" evidence="10">
    <location>
        <begin position="112"/>
        <end position="132"/>
    </location>
</feature>
<evidence type="ECO:0000313" key="12">
    <source>
        <dbReference type="EMBL" id="QGM45334.1"/>
    </source>
</evidence>
<name>A0A6B8KAK1_9HYPH</name>
<keyword evidence="13" id="KW-1185">Reference proteome</keyword>
<keyword evidence="2" id="KW-1003">Cell membrane</keyword>
<evidence type="ECO:0000256" key="2">
    <source>
        <dbReference type="ARBA" id="ARBA00022475"/>
    </source>
</evidence>
<feature type="domain" description="Cytochrome c" evidence="11">
    <location>
        <begin position="380"/>
        <end position="467"/>
    </location>
</feature>
<protein>
    <submittedName>
        <fullName evidence="12">C-type cytochrome</fullName>
    </submittedName>
</protein>
<evidence type="ECO:0000313" key="13">
    <source>
        <dbReference type="Proteomes" id="UP000309061"/>
    </source>
</evidence>
<keyword evidence="4 10" id="KW-0812">Transmembrane</keyword>
<feature type="transmembrane region" description="Helical" evidence="10">
    <location>
        <begin position="254"/>
        <end position="278"/>
    </location>
</feature>
<dbReference type="GO" id="GO:0006825">
    <property type="term" value="P:copper ion transport"/>
    <property type="evidence" value="ECO:0007669"/>
    <property type="project" value="InterPro"/>
</dbReference>
<feature type="transmembrane region" description="Helical" evidence="10">
    <location>
        <begin position="344"/>
        <end position="361"/>
    </location>
</feature>
<keyword evidence="8 10" id="KW-0472">Membrane</keyword>
<keyword evidence="6 10" id="KW-1133">Transmembrane helix</keyword>
<feature type="transmembrane region" description="Helical" evidence="10">
    <location>
        <begin position="186"/>
        <end position="203"/>
    </location>
</feature>
<comment type="subcellular location">
    <subcellularLocation>
        <location evidence="1">Cell membrane</location>
        <topology evidence="1">Multi-pass membrane protein</topology>
    </subcellularLocation>
</comment>
<keyword evidence="5 9" id="KW-0479">Metal-binding</keyword>
<dbReference type="PROSITE" id="PS51007">
    <property type="entry name" value="CYTC"/>
    <property type="match status" value="1"/>
</dbReference>
<feature type="transmembrane region" description="Helical" evidence="10">
    <location>
        <begin position="316"/>
        <end position="335"/>
    </location>
</feature>
<sequence length="636" mass="68939">MQLAFLRFFESLPAALAVGLLLLPRLIGEDGGRFKKIVALFASVRAVLGFFLIAAIARAIIPADRPVDYDTLLTFCFSTVVGKAWVVTQAIALAFAALSILRLFLNATWLDYAALAAGGLVLSVTSVTGHAIDDSFTLFTQASFFLHTFAGLTWIGGLLGLVWWMFTGRQKSPDVAAKLAERWSQIAKVAILLVLASGLVMAWENVGSFANLLATPYGRWLTVKLALFSAAMLAALALALYLNRRPAGAFDFDWYGRVGGAEAVAAVGLLFIAGYISVSTPASHETDLYWPLPFRLSWAATWGYWGLKVPTNSAPFWYAVVGVILAALAGVLWIWPKTRAWRRYASPATLVVGILAIAASFSTEAYTDTYNDPTVDFTAESIARGQKHFSENCIGCHGVGGEGNGEMAKSLKVPPADLTAPHVGTHTIGDIFHWLSFGGQSGVMPSFKDALDVDDRWDVINFLLILSSSNQSRFIGPSGMIQWLIAPDFALVDPEDKITSLVNLRGVPTLLSFARCNAPEADEKELEKSLELAHEAAMAAGANQVTVYQGDCPGNVEARKPVHPMAVESAYSVINRYPNETASKEIGEAHFLIDRSGYVRARFRHFAEYDGSVGRLKSQVALMAKEPIVVISLHSH</sequence>
<dbReference type="SUPFAM" id="SSF46626">
    <property type="entry name" value="Cytochrome c"/>
    <property type="match status" value="1"/>
</dbReference>
<dbReference type="InterPro" id="IPR036909">
    <property type="entry name" value="Cyt_c-like_dom_sf"/>
</dbReference>
<feature type="transmembrane region" description="Helical" evidence="10">
    <location>
        <begin position="144"/>
        <end position="166"/>
    </location>
</feature>
<dbReference type="KEGG" id="mhey:H2LOC_006280"/>
<organism evidence="12 13">
    <name type="scientific">Methylocystis heyeri</name>
    <dbReference type="NCBI Taxonomy" id="391905"/>
    <lineage>
        <taxon>Bacteria</taxon>
        <taxon>Pseudomonadati</taxon>
        <taxon>Pseudomonadota</taxon>
        <taxon>Alphaproteobacteria</taxon>
        <taxon>Hyphomicrobiales</taxon>
        <taxon>Methylocystaceae</taxon>
        <taxon>Methylocystis</taxon>
    </lineage>
</organism>
<reference evidence="12 13" key="1">
    <citation type="submission" date="2019-11" db="EMBL/GenBank/DDBJ databases">
        <title>The genome sequence of Methylocystis heyeri.</title>
        <authorList>
            <person name="Oshkin I.Y."/>
            <person name="Miroshnikov K."/>
            <person name="Dedysh S.N."/>
        </authorList>
    </citation>
    <scope>NUCLEOTIDE SEQUENCE [LARGE SCALE GENOMIC DNA]</scope>
    <source>
        <strain evidence="12 13">H2</strain>
    </source>
</reference>
<evidence type="ECO:0000256" key="10">
    <source>
        <dbReference type="SAM" id="Phobius"/>
    </source>
</evidence>
<keyword evidence="7 9" id="KW-0408">Iron</keyword>
<dbReference type="InterPro" id="IPR032694">
    <property type="entry name" value="CopC/D"/>
</dbReference>
<dbReference type="GO" id="GO:0020037">
    <property type="term" value="F:heme binding"/>
    <property type="evidence" value="ECO:0007669"/>
    <property type="project" value="InterPro"/>
</dbReference>
<evidence type="ECO:0000256" key="7">
    <source>
        <dbReference type="ARBA" id="ARBA00023004"/>
    </source>
</evidence>
<evidence type="ECO:0000256" key="1">
    <source>
        <dbReference type="ARBA" id="ARBA00004651"/>
    </source>
</evidence>
<accession>A0A6B8KAK1</accession>